<keyword evidence="5 10" id="KW-0808">Transferase</keyword>
<dbReference type="GO" id="GO:0005737">
    <property type="term" value="C:cytoplasm"/>
    <property type="evidence" value="ECO:0007669"/>
    <property type="project" value="UniProtKB-SubCell"/>
</dbReference>
<dbReference type="Gene3D" id="3.10.150.10">
    <property type="entry name" value="DNA Polymerase III, subunit A, domain 2"/>
    <property type="match status" value="1"/>
</dbReference>
<comment type="subcellular location">
    <subcellularLocation>
        <location evidence="1 10">Cytoplasm</location>
    </subcellularLocation>
</comment>
<feature type="domain" description="DNA polymerase III beta sliding clamp central" evidence="12">
    <location>
        <begin position="128"/>
        <end position="238"/>
    </location>
</feature>
<keyword evidence="9" id="KW-0238">DNA-binding</keyword>
<evidence type="ECO:0000256" key="6">
    <source>
        <dbReference type="ARBA" id="ARBA00022695"/>
    </source>
</evidence>
<dbReference type="PANTHER" id="PTHR30478:SF0">
    <property type="entry name" value="BETA SLIDING CLAMP"/>
    <property type="match status" value="1"/>
</dbReference>
<accession>A0A9J6NYT1</accession>
<evidence type="ECO:0000259" key="11">
    <source>
        <dbReference type="Pfam" id="PF00712"/>
    </source>
</evidence>
<evidence type="ECO:0000313" key="15">
    <source>
        <dbReference type="Proteomes" id="UP001056429"/>
    </source>
</evidence>
<dbReference type="SUPFAM" id="SSF55979">
    <property type="entry name" value="DNA clamp"/>
    <property type="match status" value="3"/>
</dbReference>
<keyword evidence="6 10" id="KW-0548">Nucleotidyltransferase</keyword>
<evidence type="ECO:0000256" key="4">
    <source>
        <dbReference type="ARBA" id="ARBA00022490"/>
    </source>
</evidence>
<evidence type="ECO:0000256" key="5">
    <source>
        <dbReference type="ARBA" id="ARBA00022679"/>
    </source>
</evidence>
<dbReference type="Pfam" id="PF00712">
    <property type="entry name" value="DNA_pol3_beta"/>
    <property type="match status" value="1"/>
</dbReference>
<dbReference type="AlphaFoldDB" id="A0A9J6NYT1"/>
<dbReference type="GO" id="GO:0003887">
    <property type="term" value="F:DNA-directed DNA polymerase activity"/>
    <property type="evidence" value="ECO:0007669"/>
    <property type="project" value="UniProtKB-UniRule"/>
</dbReference>
<dbReference type="EMBL" id="JAGSOJ010000001">
    <property type="protein sequence ID" value="MCM1989134.1"/>
    <property type="molecule type" value="Genomic_DNA"/>
</dbReference>
<evidence type="ECO:0000313" key="14">
    <source>
        <dbReference type="EMBL" id="MCM1989134.1"/>
    </source>
</evidence>
<keyword evidence="4 10" id="KW-0963">Cytoplasm</keyword>
<name>A0A9J6NYT1_9CLOT</name>
<gene>
    <name evidence="14" type="primary">dnaN</name>
    <name evidence="14" type="ORF">KDK92_05230</name>
</gene>
<comment type="function">
    <text evidence="10">Confers DNA tethering and processivity to DNA polymerases and other proteins. Acts as a clamp, forming a ring around DNA (a reaction catalyzed by the clamp-loading complex) which diffuses in an ATP-independent manner freely and bidirectionally along dsDNA. Initially characterized for its ability to contact the catalytic subunit of DNA polymerase III (Pol III), a complex, multichain enzyme responsible for most of the replicative synthesis in bacteria; Pol III exhibits 3'-5' exonuclease proofreading activity. The beta chain is required for initiation of replication as well as for processivity of DNA replication.</text>
</comment>
<feature type="domain" description="DNA polymerase III beta sliding clamp N-terminal" evidence="11">
    <location>
        <begin position="1"/>
        <end position="117"/>
    </location>
</feature>
<keyword evidence="8 10" id="KW-0239">DNA-directed DNA polymerase</keyword>
<dbReference type="GO" id="GO:0006271">
    <property type="term" value="P:DNA strand elongation involved in DNA replication"/>
    <property type="evidence" value="ECO:0007669"/>
    <property type="project" value="TreeGrafter"/>
</dbReference>
<comment type="subunit">
    <text evidence="10">Forms a ring-shaped head-to-tail homodimer around DNA.</text>
</comment>
<proteinExistence type="inferred from homology"/>
<dbReference type="Pfam" id="PF02768">
    <property type="entry name" value="DNA_pol3_beta_3"/>
    <property type="match status" value="1"/>
</dbReference>
<dbReference type="PANTHER" id="PTHR30478">
    <property type="entry name" value="DNA POLYMERASE III SUBUNIT BETA"/>
    <property type="match status" value="1"/>
</dbReference>
<dbReference type="InterPro" id="IPR001001">
    <property type="entry name" value="DNA_polIII_beta"/>
</dbReference>
<evidence type="ECO:0000256" key="1">
    <source>
        <dbReference type="ARBA" id="ARBA00004496"/>
    </source>
</evidence>
<dbReference type="CDD" id="cd00140">
    <property type="entry name" value="beta_clamp"/>
    <property type="match status" value="1"/>
</dbReference>
<protein>
    <recommendedName>
        <fullName evidence="3 10">Beta sliding clamp</fullName>
    </recommendedName>
</protein>
<evidence type="ECO:0000259" key="13">
    <source>
        <dbReference type="Pfam" id="PF02768"/>
    </source>
</evidence>
<dbReference type="RefSeq" id="WP_250858031.1">
    <property type="nucleotide sequence ID" value="NZ_JAGSOJ010000001.1"/>
</dbReference>
<dbReference type="NCBIfam" id="TIGR00663">
    <property type="entry name" value="dnan"/>
    <property type="match status" value="1"/>
</dbReference>
<dbReference type="SMART" id="SM00480">
    <property type="entry name" value="POL3Bc"/>
    <property type="match status" value="1"/>
</dbReference>
<evidence type="ECO:0000256" key="8">
    <source>
        <dbReference type="ARBA" id="ARBA00022932"/>
    </source>
</evidence>
<dbReference type="GO" id="GO:0009360">
    <property type="term" value="C:DNA polymerase III complex"/>
    <property type="evidence" value="ECO:0007669"/>
    <property type="project" value="InterPro"/>
</dbReference>
<feature type="domain" description="DNA polymerase III beta sliding clamp C-terminal" evidence="13">
    <location>
        <begin position="244"/>
        <end position="363"/>
    </location>
</feature>
<dbReference type="InterPro" id="IPR022634">
    <property type="entry name" value="DNA_polIII_beta_N"/>
</dbReference>
<evidence type="ECO:0000259" key="12">
    <source>
        <dbReference type="Pfam" id="PF02767"/>
    </source>
</evidence>
<dbReference type="InterPro" id="IPR022635">
    <property type="entry name" value="DNA_polIII_beta_C"/>
</dbReference>
<dbReference type="Pfam" id="PF02767">
    <property type="entry name" value="DNA_pol3_beta_2"/>
    <property type="match status" value="1"/>
</dbReference>
<comment type="similarity">
    <text evidence="2 10">Belongs to the beta sliding clamp family.</text>
</comment>
<comment type="caution">
    <text evidence="14">The sequence shown here is derived from an EMBL/GenBank/DDBJ whole genome shotgun (WGS) entry which is preliminary data.</text>
</comment>
<keyword evidence="7 10" id="KW-0235">DNA replication</keyword>
<reference evidence="14" key="1">
    <citation type="journal article" date="2021" name="mSystems">
        <title>Bacteria and Archaea Synergistically Convert Glycine Betaine to Biogenic Methane in the Formosa Cold Seep of the South China Sea.</title>
        <authorList>
            <person name="Li L."/>
            <person name="Zhang W."/>
            <person name="Zhang S."/>
            <person name="Song L."/>
            <person name="Sun Q."/>
            <person name="Zhang H."/>
            <person name="Xiang H."/>
            <person name="Dong X."/>
        </authorList>
    </citation>
    <scope>NUCLEOTIDE SEQUENCE</scope>
    <source>
        <strain evidence="14">ZWT</strain>
    </source>
</reference>
<dbReference type="GO" id="GO:0003677">
    <property type="term" value="F:DNA binding"/>
    <property type="evidence" value="ECO:0007669"/>
    <property type="project" value="UniProtKB-UniRule"/>
</dbReference>
<evidence type="ECO:0000256" key="9">
    <source>
        <dbReference type="ARBA" id="ARBA00023125"/>
    </source>
</evidence>
<evidence type="ECO:0000256" key="3">
    <source>
        <dbReference type="ARBA" id="ARBA00021035"/>
    </source>
</evidence>
<dbReference type="InterPro" id="IPR022637">
    <property type="entry name" value="DNA_polIII_beta_cen"/>
</dbReference>
<evidence type="ECO:0000256" key="7">
    <source>
        <dbReference type="ARBA" id="ARBA00022705"/>
    </source>
</evidence>
<dbReference type="GO" id="GO:0008408">
    <property type="term" value="F:3'-5' exonuclease activity"/>
    <property type="evidence" value="ECO:0007669"/>
    <property type="project" value="InterPro"/>
</dbReference>
<dbReference type="Gene3D" id="3.70.10.10">
    <property type="match status" value="1"/>
</dbReference>
<evidence type="ECO:0000256" key="10">
    <source>
        <dbReference type="PIRNR" id="PIRNR000804"/>
    </source>
</evidence>
<dbReference type="PIRSF" id="PIRSF000804">
    <property type="entry name" value="DNA_pol_III_b"/>
    <property type="match status" value="1"/>
</dbReference>
<reference evidence="14" key="2">
    <citation type="submission" date="2021-04" db="EMBL/GenBank/DDBJ databases">
        <authorList>
            <person name="Dong X."/>
        </authorList>
    </citation>
    <scope>NUCLEOTIDE SEQUENCE</scope>
    <source>
        <strain evidence="14">ZWT</strain>
    </source>
</reference>
<evidence type="ECO:0000256" key="2">
    <source>
        <dbReference type="ARBA" id="ARBA00010752"/>
    </source>
</evidence>
<dbReference type="Proteomes" id="UP001056429">
    <property type="component" value="Unassembled WGS sequence"/>
</dbReference>
<dbReference type="InterPro" id="IPR046938">
    <property type="entry name" value="DNA_clamp_sf"/>
</dbReference>
<organism evidence="14 15">
    <name type="scientific">Oceanirhabdus seepicola</name>
    <dbReference type="NCBI Taxonomy" id="2828781"/>
    <lineage>
        <taxon>Bacteria</taxon>
        <taxon>Bacillati</taxon>
        <taxon>Bacillota</taxon>
        <taxon>Clostridia</taxon>
        <taxon>Eubacteriales</taxon>
        <taxon>Clostridiaceae</taxon>
        <taxon>Oceanirhabdus</taxon>
    </lineage>
</organism>
<sequence length="366" mass="40601">MKFIIHKSELLNGVSIAQKAISNKSLSPLLQGLHIKTNGDSIEVTGSSNDVIIHTKLEGKVISEGEVIVSSRMFGDIIRRLPNEEITIERNESTLIIYYADSKAQLNCNDGDDYPRINNQDLEHSFYISTEELKKMIDGCVYACSSNDVRNSFTGVLFDIQKHSVAMVAMDGLRVALSKRSYASSFTGNRIIPGSTLADVSRIITNEGSTVNVSFNDNNIIFITPKTMIYSRIIQGEFINYEAVIPDSFNISFNIPKDKLLPCIDRAALFGKESSGSLVLLEISENNLTISANSQYGLVDEHIKMAPIIEGDLKIGFNSRYLLDALKNIDSDEINMSFNSEITPTVIKKVDSDESLAMLMPVRHRS</sequence>
<keyword evidence="15" id="KW-1185">Reference proteome</keyword>